<dbReference type="Gene3D" id="3.80.10.10">
    <property type="entry name" value="Ribonuclease Inhibitor"/>
    <property type="match status" value="5"/>
</dbReference>
<dbReference type="SUPFAM" id="SSF52047">
    <property type="entry name" value="RNI-like"/>
    <property type="match status" value="2"/>
</dbReference>
<accession>A0A176VRW4</accession>
<evidence type="ECO:0000313" key="4">
    <source>
        <dbReference type="Proteomes" id="UP000077202"/>
    </source>
</evidence>
<feature type="region of interest" description="Disordered" evidence="2">
    <location>
        <begin position="1006"/>
        <end position="1101"/>
    </location>
</feature>
<feature type="compositionally biased region" description="Polar residues" evidence="2">
    <location>
        <begin position="878"/>
        <end position="901"/>
    </location>
</feature>
<gene>
    <name evidence="3" type="ORF">AXG93_777s1030</name>
</gene>
<evidence type="ECO:0000313" key="3">
    <source>
        <dbReference type="EMBL" id="OAE22596.1"/>
    </source>
</evidence>
<dbReference type="SMART" id="SM00368">
    <property type="entry name" value="LRR_RI"/>
    <property type="match status" value="5"/>
</dbReference>
<dbReference type="InterPro" id="IPR032675">
    <property type="entry name" value="LRR_dom_sf"/>
</dbReference>
<dbReference type="InterPro" id="IPR052201">
    <property type="entry name" value="LRR-containing_regulator"/>
</dbReference>
<dbReference type="AlphaFoldDB" id="A0A176VRW4"/>
<sequence length="1139" mass="124023">MEDEECFPPGLKRLVQQLASAAVPGIEELPDLTEVAEFGPCFNAEAIRSQGKALTGSGSWDYVRLKVLSSVATCPTLTSVNLSDCCIEDESEMRILGLGLEKSDTLEDLNLSGNLAAGTKDGCGFINRILNGCRNLHTLSLARVGMGWEGMAKICGAMGHDIALRHLDVSGNPKLDDNGMALLAAVLKGKLNVSRTEDSSRGSFKGLKSLTISVMGVAGADHLGQALAAQTSRGGALEVLKIVGRTAEEEEMVQEEDGSPLMILLQALVHPGHPTEYDDMTAPAMYNESLQILSLKFVKETGLPSILADILRSSNSLLELRLEGSEFSAIEWRHILQALHGNTTLKTLSLGSCRGLGNVFEDFMELIRVNSTIEFIELPRTDLELSGQSILITEALNKGCTENDVHEKVIESVQESVQELNVGGVPSQYETWGQNITSDNVTSSESVIASGGEETFSFPFPEDLKTLPKGLVNLILQLSADSPTITVLPRLSTLNVEEFGDFFTFPHFTRESKDQTWWQTRRAILNLICSCPTLTHIDLEGCAIHKEEEAQDLCLGLAKSQRLEMLNLGGNGAFGTEVGCLHLCRLLVKIPTLRELHLHAIDMKPDFLVYLAAAMRRTENCSLHTLDINFNPSLGDEGAENLATLLADPENSNGIRHLRMFGTGMDIKGAFLLSIALRMNTSLRSLFVGFETEDENAEGPLHMLLSAFVPQPSEDDDSNSTQLEPNSTVENLGICGGREKGLVTVVSKILEMSRIRALSLNRTYFSKEEWQVIFRSLRDNTSLEALDLTESEGLEAEVHGEMMTMLETNKKLTDITLTGTELERQGSHHSVHAELLQRNSSTSGSGTPFLTPSSSNDWTHARGSDLPPGAPYEAMTGGSYSQYNEHVTASPYQPGTANYHQGQEIPGWMPERSASGPPSYFSPGPPGVPSSTPGPPAYFSPGPTPGPPRSQTISTNFMPPPPAYPGYSNPVDLRPGTYQTHGGGYMMNPEPVPTHRYVNAFQTVQPVSHHQSHHYSHPPSHQPSKPISHQNSQQQSQHIPSEEYEGSNEWSPSGDPVWSTKPDTGTVLSSNVDSYSEGGDGKSRSKLRTWAHDKKEKAKERSGIVVEVAKVGKDLVKEVAKNRKDRVLGKLGKKPSTKS</sequence>
<dbReference type="Pfam" id="PF13516">
    <property type="entry name" value="LRR_6"/>
    <property type="match status" value="3"/>
</dbReference>
<feature type="compositionally biased region" description="Low complexity" evidence="2">
    <location>
        <begin position="913"/>
        <end position="922"/>
    </location>
</feature>
<feature type="compositionally biased region" description="Pro residues" evidence="2">
    <location>
        <begin position="923"/>
        <end position="948"/>
    </location>
</feature>
<feature type="compositionally biased region" description="Basic and acidic residues" evidence="2">
    <location>
        <begin position="1090"/>
        <end position="1101"/>
    </location>
</feature>
<feature type="region of interest" description="Disordered" evidence="2">
    <location>
        <begin position="838"/>
        <end position="991"/>
    </location>
</feature>
<dbReference type="PANTHER" id="PTHR24111">
    <property type="entry name" value="LEUCINE-RICH REPEAT-CONTAINING PROTEIN 34"/>
    <property type="match status" value="1"/>
</dbReference>
<feature type="compositionally biased region" description="Polar residues" evidence="2">
    <location>
        <begin position="838"/>
        <end position="858"/>
    </location>
</feature>
<keyword evidence="4" id="KW-1185">Reference proteome</keyword>
<keyword evidence="1" id="KW-0677">Repeat</keyword>
<comment type="caution">
    <text evidence="3">The sequence shown here is derived from an EMBL/GenBank/DDBJ whole genome shotgun (WGS) entry which is preliminary data.</text>
</comment>
<feature type="compositionally biased region" description="Low complexity" evidence="2">
    <location>
        <begin position="1017"/>
        <end position="1039"/>
    </location>
</feature>
<evidence type="ECO:0000256" key="1">
    <source>
        <dbReference type="ARBA" id="ARBA00022737"/>
    </source>
</evidence>
<dbReference type="EMBL" id="LVLJ01003142">
    <property type="protein sequence ID" value="OAE22596.1"/>
    <property type="molecule type" value="Genomic_DNA"/>
</dbReference>
<dbReference type="InterPro" id="IPR001611">
    <property type="entry name" value="Leu-rich_rpt"/>
</dbReference>
<proteinExistence type="predicted"/>
<organism evidence="3 4">
    <name type="scientific">Marchantia polymorpha subsp. ruderalis</name>
    <dbReference type="NCBI Taxonomy" id="1480154"/>
    <lineage>
        <taxon>Eukaryota</taxon>
        <taxon>Viridiplantae</taxon>
        <taxon>Streptophyta</taxon>
        <taxon>Embryophyta</taxon>
        <taxon>Marchantiophyta</taxon>
        <taxon>Marchantiopsida</taxon>
        <taxon>Marchantiidae</taxon>
        <taxon>Marchantiales</taxon>
        <taxon>Marchantiaceae</taxon>
        <taxon>Marchantia</taxon>
    </lineage>
</organism>
<evidence type="ECO:0000256" key="2">
    <source>
        <dbReference type="SAM" id="MobiDB-lite"/>
    </source>
</evidence>
<dbReference type="PANTHER" id="PTHR24111:SF0">
    <property type="entry name" value="LEUCINE-RICH REPEAT-CONTAINING PROTEIN"/>
    <property type="match status" value="1"/>
</dbReference>
<name>A0A176VRW4_MARPO</name>
<feature type="compositionally biased region" description="Polar residues" evidence="2">
    <location>
        <begin position="1061"/>
        <end position="1074"/>
    </location>
</feature>
<reference evidence="3" key="1">
    <citation type="submission" date="2016-03" db="EMBL/GenBank/DDBJ databases">
        <title>Mechanisms controlling the formation of the plant cell surface in tip-growing cells are functionally conserved among land plants.</title>
        <authorList>
            <person name="Honkanen S."/>
            <person name="Jones V.A."/>
            <person name="Morieri G."/>
            <person name="Champion C."/>
            <person name="Hetherington A.J."/>
            <person name="Kelly S."/>
            <person name="Saint-Marcoux D."/>
            <person name="Proust H."/>
            <person name="Prescott H."/>
            <person name="Dolan L."/>
        </authorList>
    </citation>
    <scope>NUCLEOTIDE SEQUENCE [LARGE SCALE GENOMIC DNA]</scope>
    <source>
        <tissue evidence="3">Whole gametophyte</tissue>
    </source>
</reference>
<dbReference type="Proteomes" id="UP000077202">
    <property type="component" value="Unassembled WGS sequence"/>
</dbReference>
<protein>
    <submittedName>
        <fullName evidence="3">Uncharacterized protein</fullName>
    </submittedName>
</protein>